<dbReference type="Proteomes" id="UP000189661">
    <property type="component" value="Chromosome"/>
</dbReference>
<proteinExistence type="predicted"/>
<accession>A0ABM6IW37</accession>
<name>A0ABM6IW37_9BACL</name>
<feature type="transmembrane region" description="Helical" evidence="1">
    <location>
        <begin position="36"/>
        <end position="55"/>
    </location>
</feature>
<evidence type="ECO:0000313" key="2">
    <source>
        <dbReference type="EMBL" id="AQU80764.1"/>
    </source>
</evidence>
<evidence type="ECO:0000256" key="1">
    <source>
        <dbReference type="SAM" id="Phobius"/>
    </source>
</evidence>
<feature type="transmembrane region" description="Helical" evidence="1">
    <location>
        <begin position="6"/>
        <end position="24"/>
    </location>
</feature>
<keyword evidence="1" id="KW-0472">Membrane</keyword>
<organism evidence="2 3">
    <name type="scientific">Planococcus faecalis</name>
    <dbReference type="NCBI Taxonomy" id="1598147"/>
    <lineage>
        <taxon>Bacteria</taxon>
        <taxon>Bacillati</taxon>
        <taxon>Bacillota</taxon>
        <taxon>Bacilli</taxon>
        <taxon>Bacillales</taxon>
        <taxon>Caryophanaceae</taxon>
        <taxon>Planococcus</taxon>
    </lineage>
</organism>
<protein>
    <recommendedName>
        <fullName evidence="4">YtpI-like protein</fullName>
    </recommendedName>
</protein>
<dbReference type="EMBL" id="CP019401">
    <property type="protein sequence ID" value="AQU80764.1"/>
    <property type="molecule type" value="Genomic_DNA"/>
</dbReference>
<evidence type="ECO:0000313" key="3">
    <source>
        <dbReference type="Proteomes" id="UP000189661"/>
    </source>
</evidence>
<reference evidence="2 3" key="1">
    <citation type="submission" date="2017-01" db="EMBL/GenBank/DDBJ databases">
        <title>Planococcus faecalis genome complete sequence.</title>
        <authorList>
            <person name="Lee P.C."/>
        </authorList>
    </citation>
    <scope>NUCLEOTIDE SEQUENCE [LARGE SCALE GENOMIC DNA]</scope>
    <source>
        <strain evidence="2 3">AJ003</strain>
    </source>
</reference>
<feature type="transmembrane region" description="Helical" evidence="1">
    <location>
        <begin position="61"/>
        <end position="78"/>
    </location>
</feature>
<evidence type="ECO:0008006" key="4">
    <source>
        <dbReference type="Google" id="ProtNLM"/>
    </source>
</evidence>
<keyword evidence="1" id="KW-0812">Transmembrane</keyword>
<sequence>MILWPIVFTLLAVAALSISINKIIKTKETTHTDPKSRVTAICFLLISIVNLVGYWLNFLGVITMALTLTLLVTGAYFVRYMQTDHRENHLGKE</sequence>
<keyword evidence="3" id="KW-1185">Reference proteome</keyword>
<keyword evidence="1" id="KW-1133">Transmembrane helix</keyword>
<gene>
    <name evidence="2" type="ORF">AJGP001_16360</name>
</gene>